<feature type="region of interest" description="Disordered" evidence="1">
    <location>
        <begin position="1"/>
        <end position="32"/>
    </location>
</feature>
<comment type="caution">
    <text evidence="2">The sequence shown here is derived from an EMBL/GenBank/DDBJ whole genome shotgun (WGS) entry which is preliminary data.</text>
</comment>
<evidence type="ECO:0000313" key="3">
    <source>
        <dbReference type="Proteomes" id="UP000324748"/>
    </source>
</evidence>
<name>A0A5B0MCL6_PUCGR</name>
<evidence type="ECO:0000256" key="1">
    <source>
        <dbReference type="SAM" id="MobiDB-lite"/>
    </source>
</evidence>
<dbReference type="EMBL" id="VSWC01000158">
    <property type="protein sequence ID" value="KAA1073664.1"/>
    <property type="molecule type" value="Genomic_DNA"/>
</dbReference>
<sequence>MQTNSNRSKIGDTDPTTSSVEKPPPVHTSTLPIEAQCETYKEILSNVPIIAVEELTVTGANPFDTATSGKDPNSLVLQGVGTLGNLEVEHPITNLAIIRFSSRKQLFLTSRAVVSNLASSRF</sequence>
<protein>
    <submittedName>
        <fullName evidence="2">Uncharacterized protein</fullName>
    </submittedName>
</protein>
<keyword evidence="3" id="KW-1185">Reference proteome</keyword>
<accession>A0A5B0MCL6</accession>
<evidence type="ECO:0000313" key="2">
    <source>
        <dbReference type="EMBL" id="KAA1073664.1"/>
    </source>
</evidence>
<dbReference type="AlphaFoldDB" id="A0A5B0MCL6"/>
<organism evidence="2 3">
    <name type="scientific">Puccinia graminis f. sp. tritici</name>
    <dbReference type="NCBI Taxonomy" id="56615"/>
    <lineage>
        <taxon>Eukaryota</taxon>
        <taxon>Fungi</taxon>
        <taxon>Dikarya</taxon>
        <taxon>Basidiomycota</taxon>
        <taxon>Pucciniomycotina</taxon>
        <taxon>Pucciniomycetes</taxon>
        <taxon>Pucciniales</taxon>
        <taxon>Pucciniaceae</taxon>
        <taxon>Puccinia</taxon>
    </lineage>
</organism>
<reference evidence="2 3" key="1">
    <citation type="submission" date="2019-05" db="EMBL/GenBank/DDBJ databases">
        <title>Emergence of the Ug99 lineage of the wheat stem rust pathogen through somatic hybridization.</title>
        <authorList>
            <person name="Li F."/>
            <person name="Upadhyaya N.M."/>
            <person name="Sperschneider J."/>
            <person name="Matny O."/>
            <person name="Nguyen-Phuc H."/>
            <person name="Mago R."/>
            <person name="Raley C."/>
            <person name="Miller M.E."/>
            <person name="Silverstein K.A.T."/>
            <person name="Henningsen E."/>
            <person name="Hirsch C.D."/>
            <person name="Visser B."/>
            <person name="Pretorius Z.A."/>
            <person name="Steffenson B.J."/>
            <person name="Schwessinger B."/>
            <person name="Dodds P.N."/>
            <person name="Figueroa M."/>
        </authorList>
    </citation>
    <scope>NUCLEOTIDE SEQUENCE [LARGE SCALE GENOMIC DNA]</scope>
    <source>
        <strain evidence="2">21-0</strain>
    </source>
</reference>
<dbReference type="Proteomes" id="UP000324748">
    <property type="component" value="Unassembled WGS sequence"/>
</dbReference>
<gene>
    <name evidence="2" type="ORF">PGT21_021341</name>
</gene>
<feature type="compositionally biased region" description="Polar residues" evidence="1">
    <location>
        <begin position="1"/>
        <end position="20"/>
    </location>
</feature>
<proteinExistence type="predicted"/>